<dbReference type="EMBL" id="UZAM01009441">
    <property type="protein sequence ID" value="VDP09046.1"/>
    <property type="molecule type" value="Genomic_DNA"/>
</dbReference>
<evidence type="ECO:0000256" key="1">
    <source>
        <dbReference type="SAM" id="MobiDB-lite"/>
    </source>
</evidence>
<keyword evidence="3" id="KW-1185">Reference proteome</keyword>
<proteinExistence type="predicted"/>
<feature type="region of interest" description="Disordered" evidence="1">
    <location>
        <begin position="108"/>
        <end position="133"/>
    </location>
</feature>
<reference evidence="2 3" key="2">
    <citation type="submission" date="2018-11" db="EMBL/GenBank/DDBJ databases">
        <authorList>
            <consortium name="Pathogen Informatics"/>
        </authorList>
    </citation>
    <scope>NUCLEOTIDE SEQUENCE [LARGE SCALE GENOMIC DNA]</scope>
</reference>
<organism evidence="4">
    <name type="scientific">Soboliphyme baturini</name>
    <dbReference type="NCBI Taxonomy" id="241478"/>
    <lineage>
        <taxon>Eukaryota</taxon>
        <taxon>Metazoa</taxon>
        <taxon>Ecdysozoa</taxon>
        <taxon>Nematoda</taxon>
        <taxon>Enoplea</taxon>
        <taxon>Dorylaimia</taxon>
        <taxon>Dioctophymatida</taxon>
        <taxon>Dioctophymatoidea</taxon>
        <taxon>Soboliphymatidae</taxon>
        <taxon>Soboliphyme</taxon>
    </lineage>
</organism>
<reference evidence="4" key="1">
    <citation type="submission" date="2016-06" db="UniProtKB">
        <authorList>
            <consortium name="WormBaseParasite"/>
        </authorList>
    </citation>
    <scope>IDENTIFICATION</scope>
</reference>
<feature type="compositionally biased region" description="Polar residues" evidence="1">
    <location>
        <begin position="114"/>
        <end position="133"/>
    </location>
</feature>
<evidence type="ECO:0000313" key="4">
    <source>
        <dbReference type="WBParaSite" id="SBAD_0000627801-mRNA-1"/>
    </source>
</evidence>
<name>A0A183IQZ5_9BILA</name>
<protein>
    <submittedName>
        <fullName evidence="4">BHLH domain-containing protein</fullName>
    </submittedName>
</protein>
<evidence type="ECO:0000313" key="3">
    <source>
        <dbReference type="Proteomes" id="UP000270296"/>
    </source>
</evidence>
<dbReference type="AlphaFoldDB" id="A0A183IQZ5"/>
<sequence length="230" mass="25237">MLRREACKYNSDEEKSHGGIYGNSQFNPLAPFLGPAQINPGLLSLFSFAPQHMFMSQMLSANQSAMMNKGWPNYDPSMLSKGFDDTGDGKELNEHNFDMSNECDVSSGFAASPDANSSRPTSSPAAGSNFDTSQQNSYSVENMLLSILGMVEMAAAAVRKQEERFAKDKEMYLKRIRRLKDTISHLKFDCLQTDQSAVLSNGTEQRSGQSLVTFPSVPISVACDEGSTDQ</sequence>
<evidence type="ECO:0000313" key="2">
    <source>
        <dbReference type="EMBL" id="VDP09046.1"/>
    </source>
</evidence>
<gene>
    <name evidence="2" type="ORF">SBAD_LOCUS6042</name>
</gene>
<accession>A0A183IQZ5</accession>
<dbReference type="Proteomes" id="UP000270296">
    <property type="component" value="Unassembled WGS sequence"/>
</dbReference>
<dbReference type="WBParaSite" id="SBAD_0000627801-mRNA-1">
    <property type="protein sequence ID" value="SBAD_0000627801-mRNA-1"/>
    <property type="gene ID" value="SBAD_0000627801"/>
</dbReference>